<dbReference type="GO" id="GO:0006508">
    <property type="term" value="P:proteolysis"/>
    <property type="evidence" value="ECO:0007669"/>
    <property type="project" value="InterPro"/>
</dbReference>
<dbReference type="InterPro" id="IPR009003">
    <property type="entry name" value="Peptidase_S1_PA"/>
</dbReference>
<accession>A0A0N7FUV4</accession>
<dbReference type="EMBL" id="CP011853">
    <property type="protein sequence ID" value="ALG85407.1"/>
    <property type="molecule type" value="Genomic_DNA"/>
</dbReference>
<dbReference type="AlphaFoldDB" id="A0A0N7FUV4"/>
<dbReference type="KEGG" id="goq:ACH46_14135"/>
<dbReference type="GO" id="GO:0004252">
    <property type="term" value="F:serine-type endopeptidase activity"/>
    <property type="evidence" value="ECO:0007669"/>
    <property type="project" value="InterPro"/>
</dbReference>
<evidence type="ECO:0000259" key="2">
    <source>
        <dbReference type="Pfam" id="PF00089"/>
    </source>
</evidence>
<feature type="signal peptide" evidence="1">
    <location>
        <begin position="1"/>
        <end position="28"/>
    </location>
</feature>
<dbReference type="STRING" id="1136941.ACH46_14135"/>
<gene>
    <name evidence="3" type="ORF">ACH46_14135</name>
</gene>
<dbReference type="SUPFAM" id="SSF50494">
    <property type="entry name" value="Trypsin-like serine proteases"/>
    <property type="match status" value="1"/>
</dbReference>
<evidence type="ECO:0000313" key="3">
    <source>
        <dbReference type="EMBL" id="ALG85407.1"/>
    </source>
</evidence>
<dbReference type="Pfam" id="PF00089">
    <property type="entry name" value="Trypsin"/>
    <property type="match status" value="1"/>
</dbReference>
<feature type="domain" description="Peptidase S1" evidence="2">
    <location>
        <begin position="70"/>
        <end position="191"/>
    </location>
</feature>
<reference evidence="4" key="1">
    <citation type="submission" date="2015-06" db="EMBL/GenBank/DDBJ databases">
        <title>Complete genome sequence and metabolic analysis of phthalate degradation pathway in Gordonia sp. QH-11.</title>
        <authorList>
            <person name="Jin D."/>
            <person name="Kong X."/>
            <person name="Bai Z."/>
        </authorList>
    </citation>
    <scope>NUCLEOTIDE SEQUENCE [LARGE SCALE GENOMIC DNA]</scope>
    <source>
        <strain evidence="4">QH-11</strain>
    </source>
</reference>
<evidence type="ECO:0000256" key="1">
    <source>
        <dbReference type="SAM" id="SignalP"/>
    </source>
</evidence>
<evidence type="ECO:0000313" key="4">
    <source>
        <dbReference type="Proteomes" id="UP000063789"/>
    </source>
</evidence>
<dbReference type="InterPro" id="IPR001254">
    <property type="entry name" value="Trypsin_dom"/>
</dbReference>
<keyword evidence="4" id="KW-1185">Reference proteome</keyword>
<sequence length="223" mass="22940">MHMKKLTVLIAVLAAGLLSLVGVGVADAAPKVPLGGGSGILVLQGGNKAAACTVTTVGRPTAGANKGQLIAVTAGHCGKPGQRVLSENFQSRGEIGRIAYSASDIDVAVIKLNSNVAPLRTVRGVTIRKVNTAPVQFPTVLCKTGRTTGKTCGVTWFSDNSSHFSQICVVEGDSGSPVVVGDQLVGMVNAYYFVSCLGPETGTNAGAIMNRLNKIGYQNFKPV</sequence>
<dbReference type="OrthoDB" id="4536940at2"/>
<dbReference type="Proteomes" id="UP000063789">
    <property type="component" value="Chromosome"/>
</dbReference>
<dbReference type="InterPro" id="IPR043504">
    <property type="entry name" value="Peptidase_S1_PA_chymotrypsin"/>
</dbReference>
<organism evidence="3 4">
    <name type="scientific">Gordonia phthalatica</name>
    <dbReference type="NCBI Taxonomy" id="1136941"/>
    <lineage>
        <taxon>Bacteria</taxon>
        <taxon>Bacillati</taxon>
        <taxon>Actinomycetota</taxon>
        <taxon>Actinomycetes</taxon>
        <taxon>Mycobacteriales</taxon>
        <taxon>Gordoniaceae</taxon>
        <taxon>Gordonia</taxon>
    </lineage>
</organism>
<feature type="chain" id="PRO_5006012038" evidence="1">
    <location>
        <begin position="29"/>
        <end position="223"/>
    </location>
</feature>
<dbReference type="Gene3D" id="2.40.10.10">
    <property type="entry name" value="Trypsin-like serine proteases"/>
    <property type="match status" value="2"/>
</dbReference>
<keyword evidence="1" id="KW-0732">Signal</keyword>
<dbReference type="PATRIC" id="fig|1136941.3.peg.2886"/>
<proteinExistence type="predicted"/>
<reference evidence="3 4" key="2">
    <citation type="journal article" date="2017" name="Int. J. Syst. Evol. Microbiol.">
        <title>Gordonia phthalatica sp. nov., a di-n-butyl phthalate-degrading bacterium isolated from activated sludge.</title>
        <authorList>
            <person name="Jin D."/>
            <person name="Kong X."/>
            <person name="Jia M."/>
            <person name="Yu X."/>
            <person name="Wang X."/>
            <person name="Zhuang X."/>
            <person name="Deng Y."/>
            <person name="Bai Z."/>
        </authorList>
    </citation>
    <scope>NUCLEOTIDE SEQUENCE [LARGE SCALE GENOMIC DNA]</scope>
    <source>
        <strain evidence="3 4">QH-11</strain>
    </source>
</reference>
<name>A0A0N7FUV4_9ACTN</name>
<dbReference type="RefSeq" id="WP_062393489.1">
    <property type="nucleotide sequence ID" value="NZ_CP011853.1"/>
</dbReference>
<protein>
    <submittedName>
        <fullName evidence="3">Peptidase S1 family protein</fullName>
    </submittedName>
</protein>